<evidence type="ECO:0000259" key="1">
    <source>
        <dbReference type="Pfam" id="PF01073"/>
    </source>
</evidence>
<dbReference type="GO" id="GO:0016616">
    <property type="term" value="F:oxidoreductase activity, acting on the CH-OH group of donors, NAD or NADP as acceptor"/>
    <property type="evidence" value="ECO:0007669"/>
    <property type="project" value="InterPro"/>
</dbReference>
<dbReference type="Proteomes" id="UP000637578">
    <property type="component" value="Unassembled WGS sequence"/>
</dbReference>
<dbReference type="Gene3D" id="3.40.50.720">
    <property type="entry name" value="NAD(P)-binding Rossmann-like Domain"/>
    <property type="match status" value="1"/>
</dbReference>
<dbReference type="PANTHER" id="PTHR48079">
    <property type="entry name" value="PROTEIN YEEZ"/>
    <property type="match status" value="1"/>
</dbReference>
<dbReference type="GO" id="GO:0004029">
    <property type="term" value="F:aldehyde dehydrogenase (NAD+) activity"/>
    <property type="evidence" value="ECO:0007669"/>
    <property type="project" value="TreeGrafter"/>
</dbReference>
<organism evidence="2 3">
    <name type="scientific">Longimycelium tulufanense</name>
    <dbReference type="NCBI Taxonomy" id="907463"/>
    <lineage>
        <taxon>Bacteria</taxon>
        <taxon>Bacillati</taxon>
        <taxon>Actinomycetota</taxon>
        <taxon>Actinomycetes</taxon>
        <taxon>Pseudonocardiales</taxon>
        <taxon>Pseudonocardiaceae</taxon>
        <taxon>Longimycelium</taxon>
    </lineage>
</organism>
<dbReference type="SUPFAM" id="SSF51735">
    <property type="entry name" value="NAD(P)-binding Rossmann-fold domains"/>
    <property type="match status" value="1"/>
</dbReference>
<dbReference type="InterPro" id="IPR036291">
    <property type="entry name" value="NAD(P)-bd_dom_sf"/>
</dbReference>
<dbReference type="Pfam" id="PF01073">
    <property type="entry name" value="3Beta_HSD"/>
    <property type="match status" value="1"/>
</dbReference>
<gene>
    <name evidence="2" type="ORF">GCM10012275_34050</name>
</gene>
<evidence type="ECO:0000313" key="2">
    <source>
        <dbReference type="EMBL" id="GGM60067.1"/>
    </source>
</evidence>
<evidence type="ECO:0000313" key="3">
    <source>
        <dbReference type="Proteomes" id="UP000637578"/>
    </source>
</evidence>
<proteinExistence type="predicted"/>
<dbReference type="GO" id="GO:0005737">
    <property type="term" value="C:cytoplasm"/>
    <property type="evidence" value="ECO:0007669"/>
    <property type="project" value="TreeGrafter"/>
</dbReference>
<dbReference type="AlphaFoldDB" id="A0A8J3CCS1"/>
<dbReference type="InterPro" id="IPR051783">
    <property type="entry name" value="NAD(P)-dependent_oxidoreduct"/>
</dbReference>
<reference evidence="2" key="2">
    <citation type="submission" date="2020-09" db="EMBL/GenBank/DDBJ databases">
        <authorList>
            <person name="Sun Q."/>
            <person name="Zhou Y."/>
        </authorList>
    </citation>
    <scope>NUCLEOTIDE SEQUENCE</scope>
    <source>
        <strain evidence="2">CGMCC 4.5737</strain>
    </source>
</reference>
<accession>A0A8J3CCS1</accession>
<sequence>MLVTGASGFLGSHIVDECLQAGHQVRALVKRSSDRSYLSTLRDVELHYGDLTDPVAVREATRGVSVVHHSAARVTDYGSRRQFWDTNVLGTRLLLNAARDNGVRTFVFVSTPSAVMTGGDQLDITEDQPYPQRHLNLYSETKAAAERIVLQANDTGFRTCAIRPRGVWGPRDWHGFMPRLVAKMRAGRLPDLSGGRKVLTSLCHCRNAALGCVQAAESEQVGGRAYFVADRERTDVWALLAEVARMFCCTPPNRRVPPLLVNTFVELVELVWRVPYIAHRYSPPLSRYSLALLTRSTTYDTSAAERDFGYRPVVSQEAGLRELVRWVADIGGVDRFTQYVR</sequence>
<dbReference type="InterPro" id="IPR002225">
    <property type="entry name" value="3Beta_OHSteriod_DH/Estase"/>
</dbReference>
<name>A0A8J3CCS1_9PSEU</name>
<keyword evidence="3" id="KW-1185">Reference proteome</keyword>
<dbReference type="GO" id="GO:0006694">
    <property type="term" value="P:steroid biosynthetic process"/>
    <property type="evidence" value="ECO:0007669"/>
    <property type="project" value="InterPro"/>
</dbReference>
<comment type="caution">
    <text evidence="2">The sequence shown here is derived from an EMBL/GenBank/DDBJ whole genome shotgun (WGS) entry which is preliminary data.</text>
</comment>
<protein>
    <submittedName>
        <fullName evidence="2">3-beta hydroxysteroid dehydrogenase</fullName>
    </submittedName>
</protein>
<reference evidence="2" key="1">
    <citation type="journal article" date="2014" name="Int. J. Syst. Evol. Microbiol.">
        <title>Complete genome sequence of Corynebacterium casei LMG S-19264T (=DSM 44701T), isolated from a smear-ripened cheese.</title>
        <authorList>
            <consortium name="US DOE Joint Genome Institute (JGI-PGF)"/>
            <person name="Walter F."/>
            <person name="Albersmeier A."/>
            <person name="Kalinowski J."/>
            <person name="Ruckert C."/>
        </authorList>
    </citation>
    <scope>NUCLEOTIDE SEQUENCE</scope>
    <source>
        <strain evidence="2">CGMCC 4.5737</strain>
    </source>
</reference>
<feature type="domain" description="3-beta hydroxysteroid dehydrogenase/isomerase" evidence="1">
    <location>
        <begin position="2"/>
        <end position="252"/>
    </location>
</feature>
<dbReference type="EMBL" id="BMMK01000015">
    <property type="protein sequence ID" value="GGM60067.1"/>
    <property type="molecule type" value="Genomic_DNA"/>
</dbReference>
<dbReference type="PANTHER" id="PTHR48079:SF6">
    <property type="entry name" value="NAD(P)-BINDING DOMAIN-CONTAINING PROTEIN-RELATED"/>
    <property type="match status" value="1"/>
</dbReference>